<organism evidence="2 3">
    <name type="scientific">Pseudoxanthomonas daejeonensis</name>
    <dbReference type="NCBI Taxonomy" id="266062"/>
    <lineage>
        <taxon>Bacteria</taxon>
        <taxon>Pseudomonadati</taxon>
        <taxon>Pseudomonadota</taxon>
        <taxon>Gammaproteobacteria</taxon>
        <taxon>Lysobacterales</taxon>
        <taxon>Lysobacteraceae</taxon>
        <taxon>Pseudoxanthomonas</taxon>
    </lineage>
</organism>
<evidence type="ECO:0000259" key="1">
    <source>
        <dbReference type="PROSITE" id="PS51186"/>
    </source>
</evidence>
<dbReference type="InterPro" id="IPR016181">
    <property type="entry name" value="Acyl_CoA_acyltransferase"/>
</dbReference>
<protein>
    <submittedName>
        <fullName evidence="2">GNAT family N-acetyltransferase</fullName>
    </submittedName>
</protein>
<dbReference type="CDD" id="cd04301">
    <property type="entry name" value="NAT_SF"/>
    <property type="match status" value="1"/>
</dbReference>
<gene>
    <name evidence="2" type="ORF">CSC65_14790</name>
</gene>
<accession>A0ABQ6Z3Z3</accession>
<dbReference type="RefSeq" id="WP_162411376.1">
    <property type="nucleotide sequence ID" value="NZ_CP093331.1"/>
</dbReference>
<keyword evidence="3" id="KW-1185">Reference proteome</keyword>
<dbReference type="PROSITE" id="PS51186">
    <property type="entry name" value="GNAT"/>
    <property type="match status" value="1"/>
</dbReference>
<feature type="domain" description="N-acetyltransferase" evidence="1">
    <location>
        <begin position="1"/>
        <end position="140"/>
    </location>
</feature>
<dbReference type="Pfam" id="PF00583">
    <property type="entry name" value="Acetyltransf_1"/>
    <property type="match status" value="1"/>
</dbReference>
<reference evidence="2 3" key="1">
    <citation type="submission" date="2017-10" db="EMBL/GenBank/DDBJ databases">
        <title>Whole genome sequencing of members of genus Pseudoxanthomonas.</title>
        <authorList>
            <person name="Kumar S."/>
            <person name="Bansal K."/>
            <person name="Kaur A."/>
            <person name="Patil P."/>
            <person name="Sharma S."/>
            <person name="Patil P.B."/>
        </authorList>
    </citation>
    <scope>NUCLEOTIDE SEQUENCE [LARGE SCALE GENOMIC DNA]</scope>
    <source>
        <strain evidence="2 3">DSM 17801</strain>
    </source>
</reference>
<dbReference type="EMBL" id="PDWN01000017">
    <property type="protein sequence ID" value="KAF1692226.1"/>
    <property type="molecule type" value="Genomic_DNA"/>
</dbReference>
<dbReference type="InterPro" id="IPR000182">
    <property type="entry name" value="GNAT_dom"/>
</dbReference>
<evidence type="ECO:0000313" key="2">
    <source>
        <dbReference type="EMBL" id="KAF1692226.1"/>
    </source>
</evidence>
<name>A0ABQ6Z3Z3_9GAMM</name>
<dbReference type="Proteomes" id="UP000788419">
    <property type="component" value="Unassembled WGS sequence"/>
</dbReference>
<proteinExistence type="predicted"/>
<comment type="caution">
    <text evidence="2">The sequence shown here is derived from an EMBL/GenBank/DDBJ whole genome shotgun (WGS) entry which is preliminary data.</text>
</comment>
<dbReference type="SUPFAM" id="SSF55729">
    <property type="entry name" value="Acyl-CoA N-acyltransferases (Nat)"/>
    <property type="match status" value="1"/>
</dbReference>
<dbReference type="Gene3D" id="3.40.630.30">
    <property type="match status" value="1"/>
</dbReference>
<sequence>MQIAFIEDAAGIDRSFELMSRLRPRLSREDYLAAVPRLMATSGYRLVGLEDGGLRALAGIRIGEWLHGGRYLEIEELVTAEADRSRGYGHALLAWIAAYARTQECRQLRLVSGVQRSDAHRFYAREGMAWEAKYFSMDLA</sequence>
<evidence type="ECO:0000313" key="3">
    <source>
        <dbReference type="Proteomes" id="UP000788419"/>
    </source>
</evidence>